<evidence type="ECO:0000313" key="1">
    <source>
        <dbReference type="EMBL" id="MFC7344893.1"/>
    </source>
</evidence>
<comment type="caution">
    <text evidence="1">The sequence shown here is derived from an EMBL/GenBank/DDBJ whole genome shotgun (WGS) entry which is preliminary data.</text>
</comment>
<dbReference type="RefSeq" id="WP_380673128.1">
    <property type="nucleotide sequence ID" value="NZ_JBHTCJ010000021.1"/>
</dbReference>
<name>A0ABW2LUC6_9PSEU</name>
<dbReference type="EMBL" id="JBHTCJ010000021">
    <property type="protein sequence ID" value="MFC7344893.1"/>
    <property type="molecule type" value="Genomic_DNA"/>
</dbReference>
<proteinExistence type="predicted"/>
<accession>A0ABW2LUC6</accession>
<sequence length="239" mass="26678">MDSGDFPGLIAHGKRVRAMCADPELTGELLAVGVAMSAILDVKAAPKLSLYQIHILAFGPDDQEIPMECARTGRMRPGRAGYAIRGDARRYAPPYPEAKCLAPTPRKKHCGRKANHFGLLTDWSTGEQYRHAACNRHREWYRDTWKANQEAKPEDGGPLPYANTGGVLARHFPEVNWVKLWSKLDPHWEPYPERPEQQPAKPTLELVVDQPNREAAEQGDLLNMDPPGRPALFAVSATR</sequence>
<reference evidence="2" key="1">
    <citation type="journal article" date="2019" name="Int. J. Syst. Evol. Microbiol.">
        <title>The Global Catalogue of Microorganisms (GCM) 10K type strain sequencing project: providing services to taxonomists for standard genome sequencing and annotation.</title>
        <authorList>
            <consortium name="The Broad Institute Genomics Platform"/>
            <consortium name="The Broad Institute Genome Sequencing Center for Infectious Disease"/>
            <person name="Wu L."/>
            <person name="Ma J."/>
        </authorList>
    </citation>
    <scope>NUCLEOTIDE SEQUENCE [LARGE SCALE GENOMIC DNA]</scope>
    <source>
        <strain evidence="2">WLHS5</strain>
    </source>
</reference>
<organism evidence="1 2">
    <name type="scientific">Saccharopolyspora griseoalba</name>
    <dbReference type="NCBI Taxonomy" id="1431848"/>
    <lineage>
        <taxon>Bacteria</taxon>
        <taxon>Bacillati</taxon>
        <taxon>Actinomycetota</taxon>
        <taxon>Actinomycetes</taxon>
        <taxon>Pseudonocardiales</taxon>
        <taxon>Pseudonocardiaceae</taxon>
        <taxon>Saccharopolyspora</taxon>
    </lineage>
</organism>
<evidence type="ECO:0000313" key="2">
    <source>
        <dbReference type="Proteomes" id="UP001596504"/>
    </source>
</evidence>
<gene>
    <name evidence="1" type="ORF">ACFQRI_26075</name>
</gene>
<dbReference type="Proteomes" id="UP001596504">
    <property type="component" value="Unassembled WGS sequence"/>
</dbReference>
<keyword evidence="2" id="KW-1185">Reference proteome</keyword>
<protein>
    <submittedName>
        <fullName evidence="1">Uncharacterized protein</fullName>
    </submittedName>
</protein>